<reference evidence="1" key="1">
    <citation type="submission" date="2018-05" db="EMBL/GenBank/DDBJ databases">
        <authorList>
            <person name="Lanie J.A."/>
            <person name="Ng W.-L."/>
            <person name="Kazmierczak K.M."/>
            <person name="Andrzejewski T.M."/>
            <person name="Davidsen T.M."/>
            <person name="Wayne K.J."/>
            <person name="Tettelin H."/>
            <person name="Glass J.I."/>
            <person name="Rusch D."/>
            <person name="Podicherti R."/>
            <person name="Tsui H.-C.T."/>
            <person name="Winkler M.E."/>
        </authorList>
    </citation>
    <scope>NUCLEOTIDE SEQUENCE</scope>
</reference>
<sequence>VKYGAGGVPYIGKYSDEPVDTGSKDWRTTPSAELISDLADLDADSFTEKYGANKTTVKKGEA</sequence>
<name>A0A382XEQ0_9ZZZZ</name>
<accession>A0A382XEQ0</accession>
<gene>
    <name evidence="1" type="ORF">METZ01_LOCUS421929</name>
</gene>
<protein>
    <submittedName>
        <fullName evidence="1">Uncharacterized protein</fullName>
    </submittedName>
</protein>
<dbReference type="EMBL" id="UINC01166884">
    <property type="protein sequence ID" value="SVD69075.1"/>
    <property type="molecule type" value="Genomic_DNA"/>
</dbReference>
<evidence type="ECO:0000313" key="1">
    <source>
        <dbReference type="EMBL" id="SVD69075.1"/>
    </source>
</evidence>
<organism evidence="1">
    <name type="scientific">marine metagenome</name>
    <dbReference type="NCBI Taxonomy" id="408172"/>
    <lineage>
        <taxon>unclassified sequences</taxon>
        <taxon>metagenomes</taxon>
        <taxon>ecological metagenomes</taxon>
    </lineage>
</organism>
<proteinExistence type="predicted"/>
<dbReference type="AlphaFoldDB" id="A0A382XEQ0"/>
<feature type="non-terminal residue" evidence="1">
    <location>
        <position position="1"/>
    </location>
</feature>